<dbReference type="GeneID" id="47658433"/>
<name>A0A510ID27_9VIBR</name>
<accession>A0A510ID27</accession>
<reference evidence="2" key="1">
    <citation type="submission" date="2019-07" db="EMBL/GenBank/DDBJ databases">
        <title>Complete Genome Sequences of Vibrion rotiferianus strain AM7.</title>
        <authorList>
            <person name="Miyazaki K."/>
            <person name="Wiseschart A."/>
            <person name="Pootanakit K."/>
            <person name="Ishimori K."/>
            <person name="Kitahara K."/>
        </authorList>
    </citation>
    <scope>NUCLEOTIDE SEQUENCE [LARGE SCALE GENOMIC DNA]</scope>
    <source>
        <strain evidence="2">AM7</strain>
    </source>
</reference>
<dbReference type="Proteomes" id="UP000315115">
    <property type="component" value="Chromosome 2"/>
</dbReference>
<protein>
    <submittedName>
        <fullName evidence="1">Uncharacterized protein</fullName>
    </submittedName>
</protein>
<proteinExistence type="predicted"/>
<gene>
    <name evidence="1" type="ORF">VroAM7_36810</name>
</gene>
<dbReference type="EMBL" id="AP019799">
    <property type="protein sequence ID" value="BBL91028.1"/>
    <property type="molecule type" value="Genomic_DNA"/>
</dbReference>
<dbReference type="InterPro" id="IPR038733">
    <property type="entry name" value="Predicted_DNA_bind_prot_RHH"/>
</dbReference>
<evidence type="ECO:0000313" key="1">
    <source>
        <dbReference type="EMBL" id="BBL91028.1"/>
    </source>
</evidence>
<dbReference type="AlphaFoldDB" id="A0A510ID27"/>
<evidence type="ECO:0000313" key="2">
    <source>
        <dbReference type="Proteomes" id="UP000315115"/>
    </source>
</evidence>
<organism evidence="1 2">
    <name type="scientific">Vibrio rotiferianus</name>
    <dbReference type="NCBI Taxonomy" id="190895"/>
    <lineage>
        <taxon>Bacteria</taxon>
        <taxon>Pseudomonadati</taxon>
        <taxon>Pseudomonadota</taxon>
        <taxon>Gammaproteobacteria</taxon>
        <taxon>Vibrionales</taxon>
        <taxon>Vibrionaceae</taxon>
        <taxon>Vibrio</taxon>
    </lineage>
</organism>
<dbReference type="RefSeq" id="WP_110422313.1">
    <property type="nucleotide sequence ID" value="NZ_AP019799.1"/>
</dbReference>
<sequence length="57" mass="6587">MAKKESKVKIGWRFHRKHIEALEQLSKKDDVPMARHVDKALEQYLMSQGVLHSANGD</sequence>
<dbReference type="Pfam" id="PF12651">
    <property type="entry name" value="RHH_3"/>
    <property type="match status" value="1"/>
</dbReference>